<protein>
    <submittedName>
        <fullName evidence="1">Uncharacterized protein</fullName>
    </submittedName>
</protein>
<evidence type="ECO:0000313" key="2">
    <source>
        <dbReference type="Proteomes" id="UP000499080"/>
    </source>
</evidence>
<gene>
    <name evidence="1" type="ORF">AVEN_189266_1</name>
</gene>
<proteinExistence type="predicted"/>
<sequence length="108" mass="12373">MLHVPPSSIALPLRNRWELLGWLGLYAIYKTLHSIKPSFHTTTRMSGKPTSMILTFEISILGRKLASHVGLVMYQRTALTLPTMVYECTRNSCRSVLFLSNMYFTCFN</sequence>
<reference evidence="1 2" key="1">
    <citation type="journal article" date="2019" name="Sci. Rep.">
        <title>Orb-weaving spider Araneus ventricosus genome elucidates the spidroin gene catalogue.</title>
        <authorList>
            <person name="Kono N."/>
            <person name="Nakamura H."/>
            <person name="Ohtoshi R."/>
            <person name="Moran D.A.P."/>
            <person name="Shinohara A."/>
            <person name="Yoshida Y."/>
            <person name="Fujiwara M."/>
            <person name="Mori M."/>
            <person name="Tomita M."/>
            <person name="Arakawa K."/>
        </authorList>
    </citation>
    <scope>NUCLEOTIDE SEQUENCE [LARGE SCALE GENOMIC DNA]</scope>
</reference>
<evidence type="ECO:0000313" key="1">
    <source>
        <dbReference type="EMBL" id="GBN17849.1"/>
    </source>
</evidence>
<comment type="caution">
    <text evidence="1">The sequence shown here is derived from an EMBL/GenBank/DDBJ whole genome shotgun (WGS) entry which is preliminary data.</text>
</comment>
<organism evidence="1 2">
    <name type="scientific">Araneus ventricosus</name>
    <name type="common">Orbweaver spider</name>
    <name type="synonym">Epeira ventricosa</name>
    <dbReference type="NCBI Taxonomy" id="182803"/>
    <lineage>
        <taxon>Eukaryota</taxon>
        <taxon>Metazoa</taxon>
        <taxon>Ecdysozoa</taxon>
        <taxon>Arthropoda</taxon>
        <taxon>Chelicerata</taxon>
        <taxon>Arachnida</taxon>
        <taxon>Araneae</taxon>
        <taxon>Araneomorphae</taxon>
        <taxon>Entelegynae</taxon>
        <taxon>Araneoidea</taxon>
        <taxon>Araneidae</taxon>
        <taxon>Araneus</taxon>
    </lineage>
</organism>
<dbReference type="Proteomes" id="UP000499080">
    <property type="component" value="Unassembled WGS sequence"/>
</dbReference>
<keyword evidence="2" id="KW-1185">Reference proteome</keyword>
<dbReference type="EMBL" id="BGPR01006304">
    <property type="protein sequence ID" value="GBN17849.1"/>
    <property type="molecule type" value="Genomic_DNA"/>
</dbReference>
<name>A0A4Y2LTN0_ARAVE</name>
<dbReference type="AlphaFoldDB" id="A0A4Y2LTN0"/>
<accession>A0A4Y2LTN0</accession>